<dbReference type="EMBL" id="SJSM01000004">
    <property type="protein sequence ID" value="TCC97284.1"/>
    <property type="molecule type" value="Genomic_DNA"/>
</dbReference>
<protein>
    <submittedName>
        <fullName evidence="1">Glycosyltransferase family 1 protein</fullName>
    </submittedName>
</protein>
<dbReference type="AlphaFoldDB" id="A0A4R0NF86"/>
<dbReference type="Pfam" id="PF13692">
    <property type="entry name" value="Glyco_trans_1_4"/>
    <property type="match status" value="1"/>
</dbReference>
<proteinExistence type="predicted"/>
<dbReference type="GO" id="GO:0016740">
    <property type="term" value="F:transferase activity"/>
    <property type="evidence" value="ECO:0007669"/>
    <property type="project" value="UniProtKB-KW"/>
</dbReference>
<dbReference type="Proteomes" id="UP000291117">
    <property type="component" value="Unassembled WGS sequence"/>
</dbReference>
<dbReference type="RefSeq" id="WP_131608696.1">
    <property type="nucleotide sequence ID" value="NZ_SJSM01000004.1"/>
</dbReference>
<evidence type="ECO:0000313" key="1">
    <source>
        <dbReference type="EMBL" id="TCC97284.1"/>
    </source>
</evidence>
<dbReference type="OrthoDB" id="9816564at2"/>
<dbReference type="Gene3D" id="3.40.50.11010">
    <property type="match status" value="1"/>
</dbReference>
<comment type="caution">
    <text evidence="1">The sequence shown here is derived from an EMBL/GenBank/DDBJ whole genome shotgun (WGS) entry which is preliminary data.</text>
</comment>
<evidence type="ECO:0000313" key="2">
    <source>
        <dbReference type="Proteomes" id="UP000291117"/>
    </source>
</evidence>
<organism evidence="1 2">
    <name type="scientific">Pedobacter hiemivivus</name>
    <dbReference type="NCBI Taxonomy" id="2530454"/>
    <lineage>
        <taxon>Bacteria</taxon>
        <taxon>Pseudomonadati</taxon>
        <taxon>Bacteroidota</taxon>
        <taxon>Sphingobacteriia</taxon>
        <taxon>Sphingobacteriales</taxon>
        <taxon>Sphingobacteriaceae</taxon>
        <taxon>Pedobacter</taxon>
    </lineage>
</organism>
<reference evidence="1 2" key="1">
    <citation type="submission" date="2019-02" db="EMBL/GenBank/DDBJ databases">
        <title>Pedobacter sp. RP-3-8 sp. nov., isolated from Arctic soil.</title>
        <authorList>
            <person name="Dahal R.H."/>
        </authorList>
    </citation>
    <scope>NUCLEOTIDE SEQUENCE [LARGE SCALE GENOMIC DNA]</scope>
    <source>
        <strain evidence="1 2">RP-3-8</strain>
    </source>
</reference>
<gene>
    <name evidence="1" type="ORF">EZ444_10565</name>
</gene>
<sequence>MSGIIEGRDIIIVGQQPWDTEIGSNCKNIALELSKYNRVLYINSPLDRITLFRNKKDLKIQKRLDVIKGRSNGLVKVKDQLWNYYPDCMVESINWINSTFIFSYLNKFNNKKLARSIGKAIASLNFNDIILFNDNEIFKGFYLNDLLKPAISIYYSRDYMVAVDYWKKHGEKLEPELIANNDLCFANSTYLADYCKKYNPKSYYVGQGCDIDDFQNPDNLKRPDDLVEIKDKIIGYVGSLNSLRLDIEVIEHIAINFPDYHVVLVGPEDDTFKASNLHNLGNVYFFGQKGVNELPGYVNAFDVCINPQVINEVTIGNYPRKIDEYLSLGKPTVATQTKTMEVFKEHVYLANNKTDYIDLIKMAIKENNESLAKARIDFVSGHTWGNSVKLMSEQILIFLNSNK</sequence>
<keyword evidence="2" id="KW-1185">Reference proteome</keyword>
<name>A0A4R0NF86_9SPHI</name>
<accession>A0A4R0NF86</accession>
<dbReference type="SUPFAM" id="SSF53756">
    <property type="entry name" value="UDP-Glycosyltransferase/glycogen phosphorylase"/>
    <property type="match status" value="1"/>
</dbReference>
<keyword evidence="1" id="KW-0808">Transferase</keyword>
<dbReference type="Gene3D" id="3.40.50.2000">
    <property type="entry name" value="Glycogen Phosphorylase B"/>
    <property type="match status" value="1"/>
</dbReference>